<keyword evidence="3" id="KW-0233">DNA recombination</keyword>
<dbReference type="InterPro" id="IPR010998">
    <property type="entry name" value="Integrase_recombinase_N"/>
</dbReference>
<dbReference type="InterPro" id="IPR050090">
    <property type="entry name" value="Tyrosine_recombinase_XerCD"/>
</dbReference>
<reference evidence="7 8" key="1">
    <citation type="submission" date="2021-03" db="EMBL/GenBank/DDBJ databases">
        <title>Sequencing the genomes of 1000 actinobacteria strains.</title>
        <authorList>
            <person name="Klenk H.-P."/>
        </authorList>
    </citation>
    <scope>NUCLEOTIDE SEQUENCE [LARGE SCALE GENOMIC DNA]</scope>
    <source>
        <strain evidence="7 8">DSM 46713</strain>
    </source>
</reference>
<feature type="coiled-coil region" evidence="4">
    <location>
        <begin position="46"/>
        <end position="73"/>
    </location>
</feature>
<evidence type="ECO:0000313" key="8">
    <source>
        <dbReference type="Proteomes" id="UP000694460"/>
    </source>
</evidence>
<name>A0ABS4ZLY9_9MYCO</name>
<evidence type="ECO:0000256" key="3">
    <source>
        <dbReference type="ARBA" id="ARBA00023172"/>
    </source>
</evidence>
<dbReference type="PROSITE" id="PS51898">
    <property type="entry name" value="TYR_RECOMBINASE"/>
    <property type="match status" value="1"/>
</dbReference>
<feature type="region of interest" description="Disordered" evidence="5">
    <location>
        <begin position="1"/>
        <end position="25"/>
    </location>
</feature>
<dbReference type="Gene3D" id="1.10.443.10">
    <property type="entry name" value="Intergrase catalytic core"/>
    <property type="match status" value="1"/>
</dbReference>
<accession>A0ABS4ZLY9</accession>
<evidence type="ECO:0000313" key="7">
    <source>
        <dbReference type="EMBL" id="MBP2450515.1"/>
    </source>
</evidence>
<dbReference type="RefSeq" id="WP_209913125.1">
    <property type="nucleotide sequence ID" value="NZ_JAGIOP010000001.1"/>
</dbReference>
<proteinExistence type="inferred from homology"/>
<dbReference type="InterPro" id="IPR013762">
    <property type="entry name" value="Integrase-like_cat_sf"/>
</dbReference>
<organism evidence="7 8">
    <name type="scientific">Mycolicibacterium lutetiense</name>
    <dbReference type="NCBI Taxonomy" id="1641992"/>
    <lineage>
        <taxon>Bacteria</taxon>
        <taxon>Bacillati</taxon>
        <taxon>Actinomycetota</taxon>
        <taxon>Actinomycetes</taxon>
        <taxon>Mycobacteriales</taxon>
        <taxon>Mycobacteriaceae</taxon>
        <taxon>Mycolicibacterium</taxon>
    </lineage>
</organism>
<gene>
    <name evidence="7" type="ORF">JOF57_000400</name>
</gene>
<dbReference type="Gene3D" id="1.10.150.130">
    <property type="match status" value="1"/>
</dbReference>
<evidence type="ECO:0000256" key="4">
    <source>
        <dbReference type="SAM" id="Coils"/>
    </source>
</evidence>
<comment type="similarity">
    <text evidence="1">Belongs to the 'phage' integrase family.</text>
</comment>
<keyword evidence="2" id="KW-0238">DNA-binding</keyword>
<dbReference type="PANTHER" id="PTHR30349:SF41">
    <property type="entry name" value="INTEGRASE_RECOMBINASE PROTEIN MJ0367-RELATED"/>
    <property type="match status" value="1"/>
</dbReference>
<feature type="region of interest" description="Disordered" evidence="5">
    <location>
        <begin position="245"/>
        <end position="270"/>
    </location>
</feature>
<keyword evidence="4" id="KW-0175">Coiled coil</keyword>
<evidence type="ECO:0000256" key="1">
    <source>
        <dbReference type="ARBA" id="ARBA00008857"/>
    </source>
</evidence>
<evidence type="ECO:0000259" key="6">
    <source>
        <dbReference type="PROSITE" id="PS51898"/>
    </source>
</evidence>
<dbReference type="Pfam" id="PF00589">
    <property type="entry name" value="Phage_integrase"/>
    <property type="match status" value="1"/>
</dbReference>
<comment type="caution">
    <text evidence="7">The sequence shown here is derived from an EMBL/GenBank/DDBJ whole genome shotgun (WGS) entry which is preliminary data.</text>
</comment>
<dbReference type="SUPFAM" id="SSF56349">
    <property type="entry name" value="DNA breaking-rejoining enzymes"/>
    <property type="match status" value="1"/>
</dbReference>
<evidence type="ECO:0000256" key="2">
    <source>
        <dbReference type="ARBA" id="ARBA00023125"/>
    </source>
</evidence>
<dbReference type="PANTHER" id="PTHR30349">
    <property type="entry name" value="PHAGE INTEGRASE-RELATED"/>
    <property type="match status" value="1"/>
</dbReference>
<keyword evidence="8" id="KW-1185">Reference proteome</keyword>
<dbReference type="EMBL" id="JAGIOP010000001">
    <property type="protein sequence ID" value="MBP2450515.1"/>
    <property type="molecule type" value="Genomic_DNA"/>
</dbReference>
<feature type="domain" description="Tyr recombinase" evidence="6">
    <location>
        <begin position="184"/>
        <end position="379"/>
    </location>
</feature>
<dbReference type="InterPro" id="IPR011010">
    <property type="entry name" value="DNA_brk_join_enz"/>
</dbReference>
<protein>
    <submittedName>
        <fullName evidence="7">Integrase</fullName>
    </submittedName>
</protein>
<dbReference type="Proteomes" id="UP000694460">
    <property type="component" value="Unassembled WGS sequence"/>
</dbReference>
<dbReference type="InterPro" id="IPR002104">
    <property type="entry name" value="Integrase_catalytic"/>
</dbReference>
<sequence length="396" mass="43208">MPRQRMAPGEHGKITERVAATKSPDGKKVETFYATTYLRLHSGKLREREASSRKSAEDARRELKRRIKAELEAGEPTGAVNHTTTLDELFETWILAKINDDRISERTATLYRDAWRLHGRKQIGELRIRELSTSRADAHVKTLPPSASVMLRSVLAGMFSMAVRYDVLAHNPIRETRATTTARKPARAITPLEFEQVRLAVAARPLEAAFVELLAATGARPAEVLAIRWQDVDLLGDPPTVTVSGTVVDSGRAAGKPTHRQDSRKGGAPPHAVALPSFGVKVLTGLYSVTGPEGPVLGREGRYVPLASIRGSLRALLAEHKGLSWITPHSFRRTVATVVRDGLGIEAAQRQLSHTRLSTTEGHYAQRATTGPDARSVLEQWAGEGSGNGSTGKVRD</sequence>
<evidence type="ECO:0000256" key="5">
    <source>
        <dbReference type="SAM" id="MobiDB-lite"/>
    </source>
</evidence>